<dbReference type="InterPro" id="IPR001128">
    <property type="entry name" value="Cyt_P450"/>
</dbReference>
<dbReference type="AlphaFoldDB" id="A0A0G4EL23"/>
<dbReference type="InParanoid" id="A0A0G4EL23"/>
<comment type="cofactor">
    <cofactor evidence="7">
        <name>heme</name>
        <dbReference type="ChEBI" id="CHEBI:30413"/>
    </cofactor>
</comment>
<keyword evidence="4 8" id="KW-0560">Oxidoreductase</keyword>
<dbReference type="STRING" id="1169540.A0A0G4EL23"/>
<gene>
    <name evidence="11" type="ORF">Vbra_3993</name>
</gene>
<dbReference type="EMBL" id="CDMY01000263">
    <property type="protein sequence ID" value="CEL98106.1"/>
    <property type="molecule type" value="Genomic_DNA"/>
</dbReference>
<evidence type="ECO:0000256" key="3">
    <source>
        <dbReference type="ARBA" id="ARBA00022723"/>
    </source>
</evidence>
<dbReference type="PANTHER" id="PTHR24291">
    <property type="entry name" value="CYTOCHROME P450 FAMILY 4"/>
    <property type="match status" value="1"/>
</dbReference>
<keyword evidence="10" id="KW-0472">Membrane</keyword>
<evidence type="ECO:0000256" key="5">
    <source>
        <dbReference type="ARBA" id="ARBA00023004"/>
    </source>
</evidence>
<dbReference type="PRINTS" id="PR00385">
    <property type="entry name" value="P450"/>
</dbReference>
<dbReference type="PANTHER" id="PTHR24291:SF50">
    <property type="entry name" value="BIFUNCTIONAL ALBAFLAVENONE MONOOXYGENASE_TERPENE SYNTHASE"/>
    <property type="match status" value="1"/>
</dbReference>
<keyword evidence="10" id="KW-1133">Transmembrane helix</keyword>
<evidence type="ECO:0000256" key="8">
    <source>
        <dbReference type="RuleBase" id="RU000461"/>
    </source>
</evidence>
<evidence type="ECO:0008006" key="13">
    <source>
        <dbReference type="Google" id="ProtNLM"/>
    </source>
</evidence>
<dbReference type="PhylomeDB" id="A0A0G4EL23"/>
<evidence type="ECO:0000313" key="12">
    <source>
        <dbReference type="Proteomes" id="UP000041254"/>
    </source>
</evidence>
<dbReference type="GO" id="GO:0005506">
    <property type="term" value="F:iron ion binding"/>
    <property type="evidence" value="ECO:0007669"/>
    <property type="project" value="InterPro"/>
</dbReference>
<keyword evidence="12" id="KW-1185">Reference proteome</keyword>
<dbReference type="Pfam" id="PF00067">
    <property type="entry name" value="p450"/>
    <property type="match status" value="1"/>
</dbReference>
<evidence type="ECO:0000256" key="10">
    <source>
        <dbReference type="SAM" id="Phobius"/>
    </source>
</evidence>
<proteinExistence type="inferred from homology"/>
<keyword evidence="2 7" id="KW-0349">Heme</keyword>
<dbReference type="InterPro" id="IPR002403">
    <property type="entry name" value="Cyt_P450_E_grp-IV"/>
</dbReference>
<evidence type="ECO:0000256" key="2">
    <source>
        <dbReference type="ARBA" id="ARBA00022617"/>
    </source>
</evidence>
<evidence type="ECO:0000256" key="9">
    <source>
        <dbReference type="SAM" id="MobiDB-lite"/>
    </source>
</evidence>
<dbReference type="VEuPathDB" id="CryptoDB:Vbra_3993"/>
<sequence length="540" mass="61073">MWVILTLTGWTLLGLLAAGVIQLFLRFLLAYLTRYRYRAIRHSMASRWTGLATLEALDQRSGLKRTWERMQKLYSAEGGCPDLVYAGINVSGSHEVMAMSPEAVRQVTSRDTVDFVKPETFKNMISRIIPQGLVVSEGDEWRHERKLLTPLFHYAQIRDVALPATVAQVHKTIALIEKRRNQKDTADDDTEAKGSSVRWTVDEGGNPSTIAVDLFGHLALGVVIDGMFGSDLDREWMHSVWKDLFTANYGYLIGKLLLGRLMDYLPLPPTVRMLRTIRQIRSTIQRLIDRRREETAEKGDQAQDKGDLVTAMIKAKDPETGERLPDDLIISEALTMLLAGHETTSTILSWLMYFVGRPENTQVQKRLQEEADRVLQGEDPCAATYGQLTYTQQVMKEALRMRPGGVQRVAVRDVEICGVKIPKGTNVIAFFIMPHHHPAHYPQPHVFDPDRMDPQGQSGWKGDNKTNDALYAPFSAGPRACIGQRFAMQEVVVTMAMLCQRYHLETDETEFIGGVLKPNGLRVKFIKRDSHDKEEGKKDI</sequence>
<keyword evidence="10" id="KW-0812">Transmembrane</keyword>
<dbReference type="GO" id="GO:0020037">
    <property type="term" value="F:heme binding"/>
    <property type="evidence" value="ECO:0007669"/>
    <property type="project" value="InterPro"/>
</dbReference>
<dbReference type="InterPro" id="IPR017972">
    <property type="entry name" value="Cyt_P450_CS"/>
</dbReference>
<evidence type="ECO:0000256" key="4">
    <source>
        <dbReference type="ARBA" id="ARBA00023002"/>
    </source>
</evidence>
<dbReference type="Proteomes" id="UP000041254">
    <property type="component" value="Unassembled WGS sequence"/>
</dbReference>
<dbReference type="OrthoDB" id="417790at2759"/>
<evidence type="ECO:0000256" key="7">
    <source>
        <dbReference type="PIRSR" id="PIRSR602403-1"/>
    </source>
</evidence>
<dbReference type="SUPFAM" id="SSF48264">
    <property type="entry name" value="Cytochrome P450"/>
    <property type="match status" value="1"/>
</dbReference>
<evidence type="ECO:0000256" key="1">
    <source>
        <dbReference type="ARBA" id="ARBA00010617"/>
    </source>
</evidence>
<evidence type="ECO:0000256" key="6">
    <source>
        <dbReference type="ARBA" id="ARBA00023033"/>
    </source>
</evidence>
<dbReference type="PROSITE" id="PS00086">
    <property type="entry name" value="CYTOCHROME_P450"/>
    <property type="match status" value="1"/>
</dbReference>
<keyword evidence="6 8" id="KW-0503">Monooxygenase</keyword>
<feature type="binding site" description="axial binding residue" evidence="7">
    <location>
        <position position="481"/>
    </location>
    <ligand>
        <name>heme</name>
        <dbReference type="ChEBI" id="CHEBI:30413"/>
    </ligand>
    <ligandPart>
        <name>Fe</name>
        <dbReference type="ChEBI" id="CHEBI:18248"/>
    </ligandPart>
</feature>
<dbReference type="OMA" id="ILLMPYY"/>
<keyword evidence="5 7" id="KW-0408">Iron</keyword>
<feature type="region of interest" description="Disordered" evidence="9">
    <location>
        <begin position="180"/>
        <end position="200"/>
    </location>
</feature>
<dbReference type="PRINTS" id="PR00465">
    <property type="entry name" value="EP450IV"/>
</dbReference>
<dbReference type="InterPro" id="IPR036396">
    <property type="entry name" value="Cyt_P450_sf"/>
</dbReference>
<dbReference type="GO" id="GO:0016705">
    <property type="term" value="F:oxidoreductase activity, acting on paired donors, with incorporation or reduction of molecular oxygen"/>
    <property type="evidence" value="ECO:0007669"/>
    <property type="project" value="InterPro"/>
</dbReference>
<keyword evidence="3 7" id="KW-0479">Metal-binding</keyword>
<name>A0A0G4EL23_VITBC</name>
<protein>
    <recommendedName>
        <fullName evidence="13">Cytochrome P450</fullName>
    </recommendedName>
</protein>
<dbReference type="Gene3D" id="1.10.630.10">
    <property type="entry name" value="Cytochrome P450"/>
    <property type="match status" value="1"/>
</dbReference>
<organism evidence="11 12">
    <name type="scientific">Vitrella brassicaformis (strain CCMP3155)</name>
    <dbReference type="NCBI Taxonomy" id="1169540"/>
    <lineage>
        <taxon>Eukaryota</taxon>
        <taxon>Sar</taxon>
        <taxon>Alveolata</taxon>
        <taxon>Colpodellida</taxon>
        <taxon>Vitrellaceae</taxon>
        <taxon>Vitrella</taxon>
    </lineage>
</organism>
<reference evidence="11 12" key="1">
    <citation type="submission" date="2014-11" db="EMBL/GenBank/DDBJ databases">
        <authorList>
            <person name="Zhu J."/>
            <person name="Qi W."/>
            <person name="Song R."/>
        </authorList>
    </citation>
    <scope>NUCLEOTIDE SEQUENCE [LARGE SCALE GENOMIC DNA]</scope>
</reference>
<comment type="similarity">
    <text evidence="1 8">Belongs to the cytochrome P450 family.</text>
</comment>
<dbReference type="GO" id="GO:0004497">
    <property type="term" value="F:monooxygenase activity"/>
    <property type="evidence" value="ECO:0007669"/>
    <property type="project" value="UniProtKB-KW"/>
</dbReference>
<evidence type="ECO:0000313" key="11">
    <source>
        <dbReference type="EMBL" id="CEL98106.1"/>
    </source>
</evidence>
<dbReference type="InterPro" id="IPR050196">
    <property type="entry name" value="Cytochrome_P450_Monoox"/>
</dbReference>
<feature type="transmembrane region" description="Helical" evidence="10">
    <location>
        <begin position="12"/>
        <end position="32"/>
    </location>
</feature>
<accession>A0A0G4EL23</accession>